<evidence type="ECO:0000313" key="2">
    <source>
        <dbReference type="EMBL" id="SDL29535.1"/>
    </source>
</evidence>
<dbReference type="InterPro" id="IPR021255">
    <property type="entry name" value="DUF2807"/>
</dbReference>
<dbReference type="OrthoDB" id="1444301at2"/>
<dbReference type="RefSeq" id="WP_089884585.1">
    <property type="nucleotide sequence ID" value="NZ_FNGV01000001.1"/>
</dbReference>
<protein>
    <submittedName>
        <fullName evidence="2">Putative auto-transporter adhesin, head GIN domain</fullName>
    </submittedName>
</protein>
<dbReference type="STRING" id="192904.SAMN04488514_101308"/>
<keyword evidence="3" id="KW-1185">Reference proteome</keyword>
<evidence type="ECO:0000259" key="1">
    <source>
        <dbReference type="Pfam" id="PF10988"/>
    </source>
</evidence>
<dbReference type="Proteomes" id="UP000199440">
    <property type="component" value="Unassembled WGS sequence"/>
</dbReference>
<name>A0A1G9IWU7_9FLAO</name>
<accession>A0A1G9IWU7</accession>
<proteinExistence type="predicted"/>
<dbReference type="Gene3D" id="2.160.20.120">
    <property type="match status" value="1"/>
</dbReference>
<dbReference type="PROSITE" id="PS51257">
    <property type="entry name" value="PROKAR_LIPOPROTEIN"/>
    <property type="match status" value="1"/>
</dbReference>
<organism evidence="2 3">
    <name type="scientific">Kriegella aquimaris</name>
    <dbReference type="NCBI Taxonomy" id="192904"/>
    <lineage>
        <taxon>Bacteria</taxon>
        <taxon>Pseudomonadati</taxon>
        <taxon>Bacteroidota</taxon>
        <taxon>Flavobacteriia</taxon>
        <taxon>Flavobacteriales</taxon>
        <taxon>Flavobacteriaceae</taxon>
        <taxon>Kriegella</taxon>
    </lineage>
</organism>
<gene>
    <name evidence="2" type="ORF">SAMN04488514_101308</name>
</gene>
<dbReference type="Pfam" id="PF10988">
    <property type="entry name" value="DUF2807"/>
    <property type="match status" value="1"/>
</dbReference>
<dbReference type="EMBL" id="FNGV01000001">
    <property type="protein sequence ID" value="SDL29535.1"/>
    <property type="molecule type" value="Genomic_DNA"/>
</dbReference>
<sequence>MKTTTYFLSLILISSLFYSCDLDHVLVSKRITTREVSYSDYSGLKVSNAFNVYVTFSETEEKIEIEANENLQDKISVQKEGNDLVIKMKRHTVVRGKSTLDVYIKTKKISNFDISGASEITLENELVAQDVHLELSGASEFYGALNVEQLQLRASGASNLDLFGNADQLDASLAGSSELKDYDLIVKALDLRLSGASEAFVSVTETIDISASGASTLYYKGDAIIRDESLSGSSNVKKRD</sequence>
<dbReference type="AlphaFoldDB" id="A0A1G9IWU7"/>
<feature type="domain" description="Putative auto-transporter adhesin head GIN" evidence="1">
    <location>
        <begin position="40"/>
        <end position="223"/>
    </location>
</feature>
<reference evidence="2 3" key="1">
    <citation type="submission" date="2016-10" db="EMBL/GenBank/DDBJ databases">
        <authorList>
            <person name="de Groot N.N."/>
        </authorList>
    </citation>
    <scope>NUCLEOTIDE SEQUENCE [LARGE SCALE GENOMIC DNA]</scope>
    <source>
        <strain evidence="2 3">DSM 19886</strain>
    </source>
</reference>
<evidence type="ECO:0000313" key="3">
    <source>
        <dbReference type="Proteomes" id="UP000199440"/>
    </source>
</evidence>